<keyword evidence="1" id="KW-0812">Transmembrane</keyword>
<dbReference type="Gene3D" id="1.20.144.10">
    <property type="entry name" value="Phosphatidic acid phosphatase type 2/haloperoxidase"/>
    <property type="match status" value="1"/>
</dbReference>
<feature type="transmembrane region" description="Helical" evidence="1">
    <location>
        <begin position="103"/>
        <end position="124"/>
    </location>
</feature>
<name>A0ABN3EQL6_9ACTN</name>
<evidence type="ECO:0000313" key="2">
    <source>
        <dbReference type="EMBL" id="GAA2266898.1"/>
    </source>
</evidence>
<feature type="transmembrane region" description="Helical" evidence="1">
    <location>
        <begin position="37"/>
        <end position="56"/>
    </location>
</feature>
<sequence length="189" mass="19843">MSTTAVARTVTDVLQPRNVLLVGLTGLGAAAAGSWTGIGWGLLAALCAGIIPASYIEWERKRGTWGDRHVVDRKQRAPIFFVILGSIGLGSLVMVLGHAPRDILVAMIALWVMTVGLLMTNTVWKISVDSAVASAVVTLLAVVHSPLWIAAYLLVIAVCWSRVALTYHTAAQTIAGAALGAATATAWLC</sequence>
<keyword evidence="1" id="KW-0472">Membrane</keyword>
<dbReference type="Proteomes" id="UP001500305">
    <property type="component" value="Unassembled WGS sequence"/>
</dbReference>
<keyword evidence="1" id="KW-1133">Transmembrane helix</keyword>
<keyword evidence="3" id="KW-1185">Reference proteome</keyword>
<reference evidence="2 3" key="1">
    <citation type="journal article" date="2019" name="Int. J. Syst. Evol. Microbiol.">
        <title>The Global Catalogue of Microorganisms (GCM) 10K type strain sequencing project: providing services to taxonomists for standard genome sequencing and annotation.</title>
        <authorList>
            <consortium name="The Broad Institute Genomics Platform"/>
            <consortium name="The Broad Institute Genome Sequencing Center for Infectious Disease"/>
            <person name="Wu L."/>
            <person name="Ma J."/>
        </authorList>
    </citation>
    <scope>NUCLEOTIDE SEQUENCE [LARGE SCALE GENOMIC DNA]</scope>
    <source>
        <strain evidence="2 3">JCM 7356</strain>
    </source>
</reference>
<feature type="transmembrane region" description="Helical" evidence="1">
    <location>
        <begin position="77"/>
        <end position="97"/>
    </location>
</feature>
<feature type="transmembrane region" description="Helical" evidence="1">
    <location>
        <begin position="169"/>
        <end position="188"/>
    </location>
</feature>
<evidence type="ECO:0000313" key="3">
    <source>
        <dbReference type="Proteomes" id="UP001500305"/>
    </source>
</evidence>
<dbReference type="RefSeq" id="WP_344639659.1">
    <property type="nucleotide sequence ID" value="NZ_BAAATR010000034.1"/>
</dbReference>
<evidence type="ECO:0008006" key="4">
    <source>
        <dbReference type="Google" id="ProtNLM"/>
    </source>
</evidence>
<protein>
    <recommendedName>
        <fullName evidence="4">Phosphatidic acid phosphatase type 2/haloperoxidase domain-containing protein</fullName>
    </recommendedName>
</protein>
<comment type="caution">
    <text evidence="2">The sequence shown here is derived from an EMBL/GenBank/DDBJ whole genome shotgun (WGS) entry which is preliminary data.</text>
</comment>
<organism evidence="2 3">
    <name type="scientific">Kitasatospora cystarginea</name>
    <dbReference type="NCBI Taxonomy" id="58350"/>
    <lineage>
        <taxon>Bacteria</taxon>
        <taxon>Bacillati</taxon>
        <taxon>Actinomycetota</taxon>
        <taxon>Actinomycetes</taxon>
        <taxon>Kitasatosporales</taxon>
        <taxon>Streptomycetaceae</taxon>
        <taxon>Kitasatospora</taxon>
    </lineage>
</organism>
<evidence type="ECO:0000256" key="1">
    <source>
        <dbReference type="SAM" id="Phobius"/>
    </source>
</evidence>
<accession>A0ABN3EQL6</accession>
<dbReference type="EMBL" id="BAAATR010000034">
    <property type="protein sequence ID" value="GAA2266898.1"/>
    <property type="molecule type" value="Genomic_DNA"/>
</dbReference>
<proteinExistence type="predicted"/>
<gene>
    <name evidence="2" type="ORF">GCM10010430_60030</name>
</gene>
<feature type="transmembrane region" description="Helical" evidence="1">
    <location>
        <begin position="136"/>
        <end position="163"/>
    </location>
</feature>